<proteinExistence type="predicted"/>
<feature type="region of interest" description="Disordered" evidence="1">
    <location>
        <begin position="146"/>
        <end position="173"/>
    </location>
</feature>
<evidence type="ECO:0008006" key="4">
    <source>
        <dbReference type="Google" id="ProtNLM"/>
    </source>
</evidence>
<dbReference type="AlphaFoldDB" id="A0A2S9PQX8"/>
<feature type="region of interest" description="Disordered" evidence="1">
    <location>
        <begin position="1"/>
        <end position="48"/>
    </location>
</feature>
<comment type="caution">
    <text evidence="2">The sequence shown here is derived from an EMBL/GenBank/DDBJ whole genome shotgun (WGS) entry which is preliminary data.</text>
</comment>
<name>A0A2S9PQX8_9ACTN</name>
<feature type="compositionally biased region" description="Basic and acidic residues" evidence="1">
    <location>
        <begin position="147"/>
        <end position="173"/>
    </location>
</feature>
<protein>
    <recommendedName>
        <fullName evidence="4">AG1 protein</fullName>
    </recommendedName>
</protein>
<keyword evidence="3" id="KW-1185">Reference proteome</keyword>
<dbReference type="EMBL" id="PVLV01000418">
    <property type="protein sequence ID" value="PRH76825.1"/>
    <property type="molecule type" value="Genomic_DNA"/>
</dbReference>
<feature type="compositionally biased region" description="Polar residues" evidence="1">
    <location>
        <begin position="34"/>
        <end position="48"/>
    </location>
</feature>
<sequence length="173" mass="18793">MAWDEWEQLKSAASERQSTGMQLNRLPDEPGDGKSSTTNPQGDLQVSNDQLSKIGDQAYELYNRLWREGRVAERTTDSAGADLSGQGFDLGGALTHVSLKWASSLADLMDACTHISNHMDYTKNAHAGDEVFIERRVSGIATLDAGFDERAGEPGKRNADAYGSGRDEKKGGE</sequence>
<dbReference type="RefSeq" id="WP_105870900.1">
    <property type="nucleotide sequence ID" value="NZ_PVLV01000418.1"/>
</dbReference>
<dbReference type="Proteomes" id="UP000239322">
    <property type="component" value="Unassembled WGS sequence"/>
</dbReference>
<reference evidence="2 3" key="1">
    <citation type="submission" date="2018-03" db="EMBL/GenBank/DDBJ databases">
        <title>Novel Streptomyces sp. from soil.</title>
        <authorList>
            <person name="Tan G.Y.A."/>
            <person name="Lee Z.Y."/>
        </authorList>
    </citation>
    <scope>NUCLEOTIDE SEQUENCE [LARGE SCALE GENOMIC DNA]</scope>
    <source>
        <strain evidence="2 3">ST5x</strain>
    </source>
</reference>
<evidence type="ECO:0000313" key="3">
    <source>
        <dbReference type="Proteomes" id="UP000239322"/>
    </source>
</evidence>
<evidence type="ECO:0000256" key="1">
    <source>
        <dbReference type="SAM" id="MobiDB-lite"/>
    </source>
</evidence>
<accession>A0A2S9PQX8</accession>
<organism evidence="2 3">
    <name type="scientific">Streptomyces solincola</name>
    <dbReference type="NCBI Taxonomy" id="2100817"/>
    <lineage>
        <taxon>Bacteria</taxon>
        <taxon>Bacillati</taxon>
        <taxon>Actinomycetota</taxon>
        <taxon>Actinomycetes</taxon>
        <taxon>Kitasatosporales</taxon>
        <taxon>Streptomycetaceae</taxon>
        <taxon>Streptomyces</taxon>
    </lineage>
</organism>
<dbReference type="OrthoDB" id="4313158at2"/>
<evidence type="ECO:0000313" key="2">
    <source>
        <dbReference type="EMBL" id="PRH76825.1"/>
    </source>
</evidence>
<gene>
    <name evidence="2" type="ORF">C6N75_23515</name>
</gene>